<dbReference type="Pfam" id="PF01556">
    <property type="entry name" value="DnaJ_C"/>
    <property type="match status" value="1"/>
</dbReference>
<evidence type="ECO:0000256" key="1">
    <source>
        <dbReference type="ARBA" id="ARBA00023186"/>
    </source>
</evidence>
<dbReference type="InterPro" id="IPR002939">
    <property type="entry name" value="DnaJ_C"/>
</dbReference>
<name>A0A6C0H3I3_9ZZZZ</name>
<dbReference type="SMART" id="SM00271">
    <property type="entry name" value="DnaJ"/>
    <property type="match status" value="1"/>
</dbReference>
<proteinExistence type="predicted"/>
<dbReference type="PROSITE" id="PS50076">
    <property type="entry name" value="DNAJ_2"/>
    <property type="match status" value="1"/>
</dbReference>
<dbReference type="EMBL" id="MN739861">
    <property type="protein sequence ID" value="QHT75009.1"/>
    <property type="molecule type" value="Genomic_DNA"/>
</dbReference>
<protein>
    <recommendedName>
        <fullName evidence="2">J domain-containing protein</fullName>
    </recommendedName>
</protein>
<dbReference type="CDD" id="cd10747">
    <property type="entry name" value="DnaJ_C"/>
    <property type="match status" value="1"/>
</dbReference>
<sequence>MKPDLYSILEISKNASEQDIKKAYRKLTLQYHPDRNNSSDADEKIRKINEAYEILGDKEKRSQYDSEPFHAQGIDIFNMFFNGGGIPFHSNFNIFHNGVRQYIKPAPILHTLTISLEQSFKGCSFQLKIDRTNNSSSSVSYETETFQISIPAGVDDEKFIIEEKGNVYENCKGDIVVSIQIEYIFPFSRRGKDLIYSKNVTLKESLCGFSFDILHPSGETITIEEHSVFKPGSKKIIAGMGMRKEQQWVGDLIIEFSVDFPESLTIEQVELLRTIL</sequence>
<accession>A0A6C0H3I3</accession>
<dbReference type="GO" id="GO:0051087">
    <property type="term" value="F:protein-folding chaperone binding"/>
    <property type="evidence" value="ECO:0007669"/>
    <property type="project" value="TreeGrafter"/>
</dbReference>
<dbReference type="Pfam" id="PF00226">
    <property type="entry name" value="DnaJ"/>
    <property type="match status" value="1"/>
</dbReference>
<dbReference type="InterPro" id="IPR036869">
    <property type="entry name" value="J_dom_sf"/>
</dbReference>
<organism evidence="3">
    <name type="scientific">viral metagenome</name>
    <dbReference type="NCBI Taxonomy" id="1070528"/>
    <lineage>
        <taxon>unclassified sequences</taxon>
        <taxon>metagenomes</taxon>
        <taxon>organismal metagenomes</taxon>
    </lineage>
</organism>
<dbReference type="InterPro" id="IPR008971">
    <property type="entry name" value="HSP40/DnaJ_pept-bd"/>
</dbReference>
<reference evidence="3" key="1">
    <citation type="journal article" date="2020" name="Nature">
        <title>Giant virus diversity and host interactions through global metagenomics.</title>
        <authorList>
            <person name="Schulz F."/>
            <person name="Roux S."/>
            <person name="Paez-Espino D."/>
            <person name="Jungbluth S."/>
            <person name="Walsh D.A."/>
            <person name="Denef V.J."/>
            <person name="McMahon K.D."/>
            <person name="Konstantinidis K.T."/>
            <person name="Eloe-Fadrosh E.A."/>
            <person name="Kyrpides N.C."/>
            <person name="Woyke T."/>
        </authorList>
    </citation>
    <scope>NUCLEOTIDE SEQUENCE</scope>
    <source>
        <strain evidence="3">GVMAG-M-3300023179-62</strain>
    </source>
</reference>
<evidence type="ECO:0000259" key="2">
    <source>
        <dbReference type="PROSITE" id="PS50076"/>
    </source>
</evidence>
<dbReference type="SUPFAM" id="SSF46565">
    <property type="entry name" value="Chaperone J-domain"/>
    <property type="match status" value="1"/>
</dbReference>
<keyword evidence="1" id="KW-0143">Chaperone</keyword>
<feature type="domain" description="J" evidence="2">
    <location>
        <begin position="4"/>
        <end position="68"/>
    </location>
</feature>
<dbReference type="GO" id="GO:0051082">
    <property type="term" value="F:unfolded protein binding"/>
    <property type="evidence" value="ECO:0007669"/>
    <property type="project" value="InterPro"/>
</dbReference>
<dbReference type="InterPro" id="IPR001623">
    <property type="entry name" value="DnaJ_domain"/>
</dbReference>
<dbReference type="Gene3D" id="2.60.260.20">
    <property type="entry name" value="Urease metallochaperone UreE, N-terminal domain"/>
    <property type="match status" value="2"/>
</dbReference>
<dbReference type="FunFam" id="2.60.260.20:FF:000013">
    <property type="entry name" value="DnaJ subfamily B member 11"/>
    <property type="match status" value="1"/>
</dbReference>
<dbReference type="GO" id="GO:0006457">
    <property type="term" value="P:protein folding"/>
    <property type="evidence" value="ECO:0007669"/>
    <property type="project" value="InterPro"/>
</dbReference>
<dbReference type="InterPro" id="IPR051339">
    <property type="entry name" value="DnaJ_subfamily_B"/>
</dbReference>
<dbReference type="GO" id="GO:0005829">
    <property type="term" value="C:cytosol"/>
    <property type="evidence" value="ECO:0007669"/>
    <property type="project" value="TreeGrafter"/>
</dbReference>
<evidence type="ECO:0000313" key="3">
    <source>
        <dbReference type="EMBL" id="QHT75009.1"/>
    </source>
</evidence>
<dbReference type="PRINTS" id="PR00625">
    <property type="entry name" value="JDOMAIN"/>
</dbReference>
<dbReference type="PANTHER" id="PTHR24078:SF553">
    <property type="entry name" value="DNAJ HOMOLOG SUBFAMILY B MEMBER 5"/>
    <property type="match status" value="1"/>
</dbReference>
<dbReference type="PANTHER" id="PTHR24078">
    <property type="entry name" value="DNAJ HOMOLOG SUBFAMILY C MEMBER"/>
    <property type="match status" value="1"/>
</dbReference>
<dbReference type="CDD" id="cd06257">
    <property type="entry name" value="DnaJ"/>
    <property type="match status" value="1"/>
</dbReference>
<dbReference type="SUPFAM" id="SSF49493">
    <property type="entry name" value="HSP40/DnaJ peptide-binding domain"/>
    <property type="match status" value="2"/>
</dbReference>
<dbReference type="Gene3D" id="1.10.287.110">
    <property type="entry name" value="DnaJ domain"/>
    <property type="match status" value="1"/>
</dbReference>
<dbReference type="AlphaFoldDB" id="A0A6C0H3I3"/>